<dbReference type="Pfam" id="PF07555">
    <property type="entry name" value="NAGidase"/>
    <property type="match status" value="1"/>
</dbReference>
<evidence type="ECO:0000313" key="6">
    <source>
        <dbReference type="EMBL" id="KEO84880.1"/>
    </source>
</evidence>
<dbReference type="eggNOG" id="COG3525">
    <property type="taxonomic scope" value="Bacteria"/>
</dbReference>
<evidence type="ECO:0000313" key="7">
    <source>
        <dbReference type="Proteomes" id="UP000027931"/>
    </source>
</evidence>
<dbReference type="Pfam" id="PF21774">
    <property type="entry name" value="NagJ_C"/>
    <property type="match status" value="1"/>
</dbReference>
<dbReference type="GO" id="GO:0016231">
    <property type="term" value="F:beta-N-acetylglucosaminidase activity"/>
    <property type="evidence" value="ECO:0007669"/>
    <property type="project" value="TreeGrafter"/>
</dbReference>
<evidence type="ECO:0000256" key="4">
    <source>
        <dbReference type="SAM" id="MobiDB-lite"/>
    </source>
</evidence>
<dbReference type="SUPFAM" id="SSF140657">
    <property type="entry name" value="Hyaluronidase post-catalytic domain-like"/>
    <property type="match status" value="1"/>
</dbReference>
<feature type="region of interest" description="Disordered" evidence="4">
    <location>
        <begin position="140"/>
        <end position="159"/>
    </location>
</feature>
<sequence length="507" mass="56322">MTLNTRIWIVLLAALLLGGCSYLGKNQTAPQADRPLPDNGPAQVSPAQSRPHNEARDIRGVIEGFYGDPWTTAQRIRMLSFLGEHHFNTYVYAPKDDPYQRKRWSDLYPSENLRDMQTLVQTATTGGIHFVYSLSPGLPAPLPGETSKPDDEARSITYSSPADRDKLAAKIDQLRSIGVHDFLLSFDDVQEKLKPADQSAFGNNYASAHVALADDLYQREHAVDPNFKLWYAPTTYYGVQDNPYWQEIRTRLDTSISVIWTGKWVLNETITSAEADEVATLLGRKPLLWDNYPVNDYTYVVKKAPQLFLGPLEGRSPDLPDHLSGYIANPQLQEEASKVALATAGDYLQNPAGYQPNTAWKNALPSVGGVGDPTAWQHFAGYAEESTLRTTGNPEFTRLTLDYWNAPNAEARASAEARLRAEFESLAALPEHLHATLDNQALLTEIDPWLQKLAAEAQAGLAALDHLHDPQNSVLRQQLKARLQAARSTSYKIGDELLTFAQQAAAR</sequence>
<comment type="similarity">
    <text evidence="3">Belongs to the glycosyl hydrolase 84 family.</text>
</comment>
<dbReference type="Gene3D" id="3.20.20.80">
    <property type="entry name" value="Glycosidases"/>
    <property type="match status" value="1"/>
</dbReference>
<dbReference type="PANTHER" id="PTHR13170:SF16">
    <property type="entry name" value="PROTEIN O-GLCNACASE"/>
    <property type="match status" value="1"/>
</dbReference>
<dbReference type="InterPro" id="IPR011496">
    <property type="entry name" value="O-GlcNAcase_cat"/>
</dbReference>
<proteinExistence type="inferred from homology"/>
<feature type="active site" description="Proton donor" evidence="3">
    <location>
        <position position="188"/>
    </location>
</feature>
<evidence type="ECO:0000256" key="1">
    <source>
        <dbReference type="ARBA" id="ARBA00022801"/>
    </source>
</evidence>
<name>A0A074LWB0_9BACL</name>
<dbReference type="RefSeq" id="WP_081856905.1">
    <property type="nucleotide sequence ID" value="NZ_JMIR01000002.1"/>
</dbReference>
<dbReference type="AlphaFoldDB" id="A0A074LWB0"/>
<feature type="domain" description="GH84" evidence="5">
    <location>
        <begin position="57"/>
        <end position="352"/>
    </location>
</feature>
<dbReference type="GO" id="GO:0009100">
    <property type="term" value="P:glycoprotein metabolic process"/>
    <property type="evidence" value="ECO:0007669"/>
    <property type="project" value="TreeGrafter"/>
</dbReference>
<dbReference type="InterPro" id="IPR049019">
    <property type="entry name" value="NagJ-like_helical"/>
</dbReference>
<feature type="region of interest" description="Disordered" evidence="4">
    <location>
        <begin position="29"/>
        <end position="56"/>
    </location>
</feature>
<accession>A0A074LWB0</accession>
<dbReference type="PROSITE" id="PS51257">
    <property type="entry name" value="PROKAR_LIPOPROTEIN"/>
    <property type="match status" value="1"/>
</dbReference>
<dbReference type="Gene3D" id="1.20.58.460">
    <property type="entry name" value="Hyaluronidase post-catalytic domain-like"/>
    <property type="match status" value="1"/>
</dbReference>
<dbReference type="STRING" id="1157490.EL26_02395"/>
<evidence type="ECO:0000256" key="2">
    <source>
        <dbReference type="ARBA" id="ARBA00023295"/>
    </source>
</evidence>
<protein>
    <recommendedName>
        <fullName evidence="5">GH84 domain-containing protein</fullName>
    </recommendedName>
</protein>
<dbReference type="Proteomes" id="UP000027931">
    <property type="component" value="Unassembled WGS sequence"/>
</dbReference>
<dbReference type="EMBL" id="JMIR01000002">
    <property type="protein sequence ID" value="KEO84880.1"/>
    <property type="molecule type" value="Genomic_DNA"/>
</dbReference>
<dbReference type="SUPFAM" id="SSF51445">
    <property type="entry name" value="(Trans)glycosidases"/>
    <property type="match status" value="1"/>
</dbReference>
<organism evidence="6 7">
    <name type="scientific">Tumebacillus flagellatus</name>
    <dbReference type="NCBI Taxonomy" id="1157490"/>
    <lineage>
        <taxon>Bacteria</taxon>
        <taxon>Bacillati</taxon>
        <taxon>Bacillota</taxon>
        <taxon>Bacilli</taxon>
        <taxon>Bacillales</taxon>
        <taxon>Alicyclobacillaceae</taxon>
        <taxon>Tumebacillus</taxon>
    </lineage>
</organism>
<dbReference type="InterPro" id="IPR051822">
    <property type="entry name" value="Glycosyl_Hydrolase_84"/>
</dbReference>
<comment type="caution">
    <text evidence="6">The sequence shown here is derived from an EMBL/GenBank/DDBJ whole genome shotgun (WGS) entry which is preliminary data.</text>
</comment>
<dbReference type="PANTHER" id="PTHR13170">
    <property type="entry name" value="O-GLCNACASE"/>
    <property type="match status" value="1"/>
</dbReference>
<keyword evidence="7" id="KW-1185">Reference proteome</keyword>
<evidence type="ECO:0000256" key="3">
    <source>
        <dbReference type="PROSITE-ProRule" id="PRU01353"/>
    </source>
</evidence>
<keyword evidence="1 3" id="KW-0378">Hydrolase</keyword>
<gene>
    <name evidence="6" type="ORF">EL26_02395</name>
</gene>
<keyword evidence="2 3" id="KW-0326">Glycosidase</keyword>
<reference evidence="6 7" key="1">
    <citation type="journal article" date="2013" name="Int. J. Syst. Evol. Microbiol.">
        <title>Tumebacillus flagellatus sp. nov., an alpha-amylase/pullulanase-producing bacterium isolated from cassava wastewater.</title>
        <authorList>
            <person name="Wang Q."/>
            <person name="Xie N."/>
            <person name="Qin Y."/>
            <person name="Shen N."/>
            <person name="Zhu J."/>
            <person name="Mi H."/>
            <person name="Huang R."/>
        </authorList>
    </citation>
    <scope>NUCLEOTIDE SEQUENCE [LARGE SCALE GENOMIC DNA]</scope>
    <source>
        <strain evidence="6 7">GST4</strain>
    </source>
</reference>
<dbReference type="PROSITE" id="PS52009">
    <property type="entry name" value="GH84"/>
    <property type="match status" value="1"/>
</dbReference>
<dbReference type="InterPro" id="IPR017853">
    <property type="entry name" value="GH"/>
</dbReference>
<evidence type="ECO:0000259" key="5">
    <source>
        <dbReference type="PROSITE" id="PS52009"/>
    </source>
</evidence>